<evidence type="ECO:0000313" key="3">
    <source>
        <dbReference type="Proteomes" id="UP000429811"/>
    </source>
</evidence>
<dbReference type="AlphaFoldDB" id="A0A6I2RM09"/>
<protein>
    <submittedName>
        <fullName evidence="2">RNA-dependent DNA polymerase</fullName>
    </submittedName>
</protein>
<name>A0A6I2RM09_FLAPL</name>
<dbReference type="Proteomes" id="UP000429811">
    <property type="component" value="Unassembled WGS sequence"/>
</dbReference>
<reference evidence="2 3" key="1">
    <citation type="journal article" date="2019" name="Nat. Med.">
        <title>A library of human gut bacterial isolates paired with longitudinal multiomics data enables mechanistic microbiome research.</title>
        <authorList>
            <person name="Poyet M."/>
            <person name="Groussin M."/>
            <person name="Gibbons S.M."/>
            <person name="Avila-Pacheco J."/>
            <person name="Jiang X."/>
            <person name="Kearney S.M."/>
            <person name="Perrotta A.R."/>
            <person name="Berdy B."/>
            <person name="Zhao S."/>
            <person name="Lieberman T.D."/>
            <person name="Swanson P.K."/>
            <person name="Smith M."/>
            <person name="Roesemann S."/>
            <person name="Alexander J.E."/>
            <person name="Rich S.A."/>
            <person name="Livny J."/>
            <person name="Vlamakis H."/>
            <person name="Clish C."/>
            <person name="Bullock K."/>
            <person name="Deik A."/>
            <person name="Scott J."/>
            <person name="Pierce K.A."/>
            <person name="Xavier R.J."/>
            <person name="Alm E.J."/>
        </authorList>
    </citation>
    <scope>NUCLEOTIDE SEQUENCE [LARGE SCALE GENOMIC DNA]</scope>
    <source>
        <strain evidence="2 3">BIOML-A5</strain>
    </source>
</reference>
<evidence type="ECO:0000313" key="2">
    <source>
        <dbReference type="EMBL" id="MSB50137.1"/>
    </source>
</evidence>
<dbReference type="CDD" id="cd01646">
    <property type="entry name" value="RT_Bac_retron_I"/>
    <property type="match status" value="1"/>
</dbReference>
<dbReference type="PANTHER" id="PTHR34047:SF8">
    <property type="entry name" value="PROTEIN YKFC"/>
    <property type="match status" value="1"/>
</dbReference>
<feature type="domain" description="Reverse transcriptase" evidence="1">
    <location>
        <begin position="109"/>
        <end position="373"/>
    </location>
</feature>
<comment type="caution">
    <text evidence="2">The sequence shown here is derived from an EMBL/GenBank/DDBJ whole genome shotgun (WGS) entry which is preliminary data.</text>
</comment>
<evidence type="ECO:0000259" key="1">
    <source>
        <dbReference type="PROSITE" id="PS50878"/>
    </source>
</evidence>
<dbReference type="SUPFAM" id="SSF56672">
    <property type="entry name" value="DNA/RNA polymerases"/>
    <property type="match status" value="1"/>
</dbReference>
<gene>
    <name evidence="2" type="ORF">GKE90_15755</name>
</gene>
<dbReference type="PANTHER" id="PTHR34047">
    <property type="entry name" value="NUCLEAR INTRON MATURASE 1, MITOCHONDRIAL-RELATED"/>
    <property type="match status" value="1"/>
</dbReference>
<proteinExistence type="predicted"/>
<dbReference type="PROSITE" id="PS50878">
    <property type="entry name" value="RT_POL"/>
    <property type="match status" value="1"/>
</dbReference>
<dbReference type="InterPro" id="IPR043502">
    <property type="entry name" value="DNA/RNA_pol_sf"/>
</dbReference>
<sequence>MGINPRHRCQAVPKGKDATMTKFPLFIKTAQNIKRPQIPPIMPLVPYEEAVGYERIKGGYKQALRGRRKYTREAVKYDLFREKNNVDLWRELKSSKYTPGPYHFNVITEPKRRDLSIPQLRDKVVQLVIHEELQNMFRPVFINGSFACQYGRGPIRAAFKVQHDMRVARMKWGDNAAIIKIDARKFFYSIDRALLKKILAKRFKKLKKKRPETYEDLLRFYRLLCKVIDSSPEGETGIPLGNVSSQDFANIYLNELDQFCVRFLGAKLYTRYMDDIVIVAPDKETAREWLAKIKVFLRERLHLDTNKKTKVFYMRQGVNAYGFKIKATHMMLRTESKRREKRRVKAMVRKMREGKLTRSAVVQAVNSWLGFARWACAYNLAKKIFAPYRFIKTEGAIPYGAISRNRQARRLLQQRRDLEAPYKAVA</sequence>
<dbReference type="EMBL" id="WKPO01000026">
    <property type="protein sequence ID" value="MSB50137.1"/>
    <property type="molecule type" value="Genomic_DNA"/>
</dbReference>
<dbReference type="Pfam" id="PF00078">
    <property type="entry name" value="RVT_1"/>
    <property type="match status" value="1"/>
</dbReference>
<dbReference type="InterPro" id="IPR051083">
    <property type="entry name" value="GrpII_Intron_Splice-Mob/Def"/>
</dbReference>
<dbReference type="InterPro" id="IPR000477">
    <property type="entry name" value="RT_dom"/>
</dbReference>
<organism evidence="2 3">
    <name type="scientific">Flavonifractor plautii</name>
    <name type="common">Fusobacterium plautii</name>
    <dbReference type="NCBI Taxonomy" id="292800"/>
    <lineage>
        <taxon>Bacteria</taxon>
        <taxon>Bacillati</taxon>
        <taxon>Bacillota</taxon>
        <taxon>Clostridia</taxon>
        <taxon>Eubacteriales</taxon>
        <taxon>Oscillospiraceae</taxon>
        <taxon>Flavonifractor</taxon>
    </lineage>
</organism>
<accession>A0A6I2RM09</accession>